<dbReference type="InterPro" id="IPR050612">
    <property type="entry name" value="Prok_Mopterin_Oxidored"/>
</dbReference>
<organism evidence="6 7">
    <name type="scientific">Novipirellula aureliae</name>
    <dbReference type="NCBI Taxonomy" id="2527966"/>
    <lineage>
        <taxon>Bacteria</taxon>
        <taxon>Pseudomonadati</taxon>
        <taxon>Planctomycetota</taxon>
        <taxon>Planctomycetia</taxon>
        <taxon>Pirellulales</taxon>
        <taxon>Pirellulaceae</taxon>
        <taxon>Novipirellula</taxon>
    </lineage>
</organism>
<dbReference type="InterPro" id="IPR009010">
    <property type="entry name" value="Asp_de-COase-like_dom_sf"/>
</dbReference>
<dbReference type="OrthoDB" id="219031at2"/>
<keyword evidence="1" id="KW-0479">Metal-binding</keyword>
<dbReference type="GO" id="GO:0051536">
    <property type="term" value="F:iron-sulfur cluster binding"/>
    <property type="evidence" value="ECO:0007669"/>
    <property type="project" value="UniProtKB-KW"/>
</dbReference>
<dbReference type="Gene3D" id="3.40.50.12440">
    <property type="match status" value="2"/>
</dbReference>
<protein>
    <submittedName>
        <fullName evidence="6">Perchlorate reductase subunit alpha</fullName>
        <ecNumber evidence="6">1.97.1.-</ecNumber>
    </submittedName>
</protein>
<dbReference type="GO" id="GO:0016491">
    <property type="term" value="F:oxidoreductase activity"/>
    <property type="evidence" value="ECO:0007669"/>
    <property type="project" value="UniProtKB-KW"/>
</dbReference>
<evidence type="ECO:0000256" key="1">
    <source>
        <dbReference type="ARBA" id="ARBA00022723"/>
    </source>
</evidence>
<dbReference type="GO" id="GO:0046872">
    <property type="term" value="F:metal ion binding"/>
    <property type="evidence" value="ECO:0007669"/>
    <property type="project" value="UniProtKB-KW"/>
</dbReference>
<dbReference type="SUPFAM" id="SSF50692">
    <property type="entry name" value="ADC-like"/>
    <property type="match status" value="1"/>
</dbReference>
<dbReference type="AlphaFoldDB" id="A0A5C6EBM9"/>
<dbReference type="Proteomes" id="UP000315471">
    <property type="component" value="Unassembled WGS sequence"/>
</dbReference>
<gene>
    <name evidence="6" type="primary">pcrA_1</name>
    <name evidence="6" type="ORF">Q31b_10000</name>
</gene>
<feature type="region of interest" description="Disordered" evidence="4">
    <location>
        <begin position="1"/>
        <end position="30"/>
    </location>
</feature>
<keyword evidence="6" id="KW-0560">Oxidoreductase</keyword>
<dbReference type="EMBL" id="SJPY01000001">
    <property type="protein sequence ID" value="TWU45824.1"/>
    <property type="molecule type" value="Genomic_DNA"/>
</dbReference>
<keyword evidence="3" id="KW-0411">Iron-sulfur</keyword>
<name>A0A5C6EBM9_9BACT</name>
<evidence type="ECO:0000256" key="3">
    <source>
        <dbReference type="ARBA" id="ARBA00023014"/>
    </source>
</evidence>
<accession>A0A5C6EBM9</accession>
<feature type="domain" description="Molybdopterin oxidoreductase" evidence="5">
    <location>
        <begin position="161"/>
        <end position="737"/>
    </location>
</feature>
<dbReference type="PANTHER" id="PTHR43742">
    <property type="entry name" value="TRIMETHYLAMINE-N-OXIDE REDUCTASE"/>
    <property type="match status" value="1"/>
</dbReference>
<evidence type="ECO:0000256" key="2">
    <source>
        <dbReference type="ARBA" id="ARBA00023004"/>
    </source>
</evidence>
<evidence type="ECO:0000313" key="7">
    <source>
        <dbReference type="Proteomes" id="UP000315471"/>
    </source>
</evidence>
<evidence type="ECO:0000259" key="5">
    <source>
        <dbReference type="Pfam" id="PF00384"/>
    </source>
</evidence>
<dbReference type="EC" id="1.97.1.-" evidence="6"/>
<evidence type="ECO:0000313" key="6">
    <source>
        <dbReference type="EMBL" id="TWU45824.1"/>
    </source>
</evidence>
<comment type="caution">
    <text evidence="6">The sequence shown here is derived from an EMBL/GenBank/DDBJ whole genome shotgun (WGS) entry which is preliminary data.</text>
</comment>
<keyword evidence="2" id="KW-0408">Iron</keyword>
<dbReference type="PANTHER" id="PTHR43742:SF6">
    <property type="entry name" value="OXIDOREDUCTASE YYAE-RELATED"/>
    <property type="match status" value="1"/>
</dbReference>
<dbReference type="Pfam" id="PF00384">
    <property type="entry name" value="Molybdopterin"/>
    <property type="match status" value="1"/>
</dbReference>
<dbReference type="Gene3D" id="3.40.50.740">
    <property type="match status" value="1"/>
</dbReference>
<sequence>MSDCFENTGPDYTGPDYTGPDHADQTQPTAGKASRRAFLFRLTLAGATAATVNQWAHGAVQNIEPLTVENPLGSYPNRDWEQLYRDLYKSDSSFVFLCAPNDTHNCLLNAHIKNGVVTRISPTFGFSKATDLQGNRSSQRWDPRVCQKGLALVRRFYGDRRCKKPMVRKGFKEWVDAGFPRDPESGAVDADRYLNRGRDPWIPVSWDEAFKYSAQAMTNIAETYSGDDGQKRLLAQGYDPLMVEATDGAGTQTLKFRGGMAALGATRIFAQYRMANSMALLDHKVRGVEPDDAIGGRGWDNYSWHTDLPPGHPMVTGQQTVDFDLCNVEKSNLILVWGMNWVCTKMPDAHWLTEARMKGSKVVVIAAEYSATTCKADEAFIVRPGTTPALALGLAQVVMEENLFDEQYVMSHTDLPLLVRMDNGKMLQAAEVFPDYKSVELSNGVVVTKPGEKSPKPYAQPSQIMTSERREEWGDYVLWDSAKQAPAGTNRDLVGKFFTETGVKPTLTGTFDVKLVDGSTIQCRTVYDVTKEMLDGSYTPEKVEKLTWAPADAIRSLAKEIAANPEKTSFCLGMGPNQYFNSDLKDRAVFLIAALTRNVGFVGGNVGSYAGNYRAAFFSGLGQYIAENPFEPQLDSAKPVTNLKKYFRGESVHYFNHGDSILRYGKAVLTGKTHMPTPSKSIHVSNSNSLIGNAKGHYETVMNTIRKVEYIGVNEWWWTASCEYADVVFPVDSWAEMKYPDMTISVTNPFLYIFPATPLPRIHDTRGDIEVAAGLCNAIGDLVGEPRMKDYWQFIHDGTSRPYLQRILDHSNMTRGYKIENLEAKANDGIPTIMETRTYPKIGGWEQSVESKPWYTRTGRLEFYRDEPEFIDSGENIIVHREPIDSTHYEPNVIVAESHPLLRPKTPEDYGALRDDLSGDARQARHVIRSVDELLQTEHPLKKYGYEFVFHTPKYRHGAHTTPTDVDIIAVWFGPFGDMNREDRRMPMVGEMYIDMHPLDAKGLGIEEGDYVWIDADPKDRPFHGWEKRPDAYEVARLMARARYYPGTPRGVTRMWHNAHGASFGTVKGQKENANGLAQSPTTKYKALFRHGSHQSCTRGFIKPTWMTDTLNVKEMLTQDMAKGFVPDVHCPTGAPREAMVRITRAEPGGVGGKGLWRPASLGLRPTYESDLLKQFIAGEFCKKA</sequence>
<dbReference type="RefSeq" id="WP_146598462.1">
    <property type="nucleotide sequence ID" value="NZ_SJPY01000001.1"/>
</dbReference>
<dbReference type="InterPro" id="IPR006656">
    <property type="entry name" value="Mopterin_OxRdtase"/>
</dbReference>
<reference evidence="6 7" key="1">
    <citation type="submission" date="2019-02" db="EMBL/GenBank/DDBJ databases">
        <title>Deep-cultivation of Planctomycetes and their phenomic and genomic characterization uncovers novel biology.</title>
        <authorList>
            <person name="Wiegand S."/>
            <person name="Jogler M."/>
            <person name="Boedeker C."/>
            <person name="Pinto D."/>
            <person name="Vollmers J."/>
            <person name="Rivas-Marin E."/>
            <person name="Kohn T."/>
            <person name="Peeters S.H."/>
            <person name="Heuer A."/>
            <person name="Rast P."/>
            <person name="Oberbeckmann S."/>
            <person name="Bunk B."/>
            <person name="Jeske O."/>
            <person name="Meyerdierks A."/>
            <person name="Storesund J.E."/>
            <person name="Kallscheuer N."/>
            <person name="Luecker S."/>
            <person name="Lage O.M."/>
            <person name="Pohl T."/>
            <person name="Merkel B.J."/>
            <person name="Hornburger P."/>
            <person name="Mueller R.-W."/>
            <person name="Bruemmer F."/>
            <person name="Labrenz M."/>
            <person name="Spormann A.M."/>
            <person name="Op Den Camp H."/>
            <person name="Overmann J."/>
            <person name="Amann R."/>
            <person name="Jetten M.S.M."/>
            <person name="Mascher T."/>
            <person name="Medema M.H."/>
            <person name="Devos D.P."/>
            <person name="Kaster A.-K."/>
            <person name="Ovreas L."/>
            <person name="Rohde M."/>
            <person name="Galperin M.Y."/>
            <person name="Jogler C."/>
        </authorList>
    </citation>
    <scope>NUCLEOTIDE SEQUENCE [LARGE SCALE GENOMIC DNA]</scope>
    <source>
        <strain evidence="6 7">Q31b</strain>
    </source>
</reference>
<proteinExistence type="predicted"/>
<dbReference type="SUPFAM" id="SSF53706">
    <property type="entry name" value="Formate dehydrogenase/DMSO reductase, domains 1-3"/>
    <property type="match status" value="1"/>
</dbReference>
<dbReference type="Gene3D" id="3.40.228.10">
    <property type="entry name" value="Dimethylsulfoxide Reductase, domain 2"/>
    <property type="match status" value="1"/>
</dbReference>
<keyword evidence="7" id="KW-1185">Reference proteome</keyword>
<dbReference type="Gene3D" id="2.40.40.20">
    <property type="match status" value="1"/>
</dbReference>
<evidence type="ECO:0000256" key="4">
    <source>
        <dbReference type="SAM" id="MobiDB-lite"/>
    </source>
</evidence>